<dbReference type="SMART" id="SM00950">
    <property type="entry name" value="Piwi"/>
    <property type="match status" value="1"/>
</dbReference>
<evidence type="ECO:0000259" key="3">
    <source>
        <dbReference type="PROSITE" id="PS50822"/>
    </source>
</evidence>
<dbReference type="EMBL" id="MW715715">
    <property type="protein sequence ID" value="QZA51941.1"/>
    <property type="molecule type" value="Genomic_DNA"/>
</dbReference>
<dbReference type="Gene3D" id="3.30.420.10">
    <property type="entry name" value="Ribonuclease H-like superfamily/Ribonuclease H"/>
    <property type="match status" value="1"/>
</dbReference>
<proteinExistence type="inferred from homology"/>
<dbReference type="CDD" id="cd04658">
    <property type="entry name" value="Piwi_piwi-like_Euk"/>
    <property type="match status" value="1"/>
</dbReference>
<evidence type="ECO:0000259" key="2">
    <source>
        <dbReference type="PROSITE" id="PS50821"/>
    </source>
</evidence>
<accession>A0A8G1CYZ0</accession>
<dbReference type="CDD" id="cd02845">
    <property type="entry name" value="PAZ_piwi_like"/>
    <property type="match status" value="1"/>
</dbReference>
<dbReference type="InterPro" id="IPR036085">
    <property type="entry name" value="PAZ_dom_sf"/>
</dbReference>
<organism evidence="4">
    <name type="scientific">Paramecium bursaria</name>
    <dbReference type="NCBI Taxonomy" id="74790"/>
    <lineage>
        <taxon>Eukaryota</taxon>
        <taxon>Sar</taxon>
        <taxon>Alveolata</taxon>
        <taxon>Ciliophora</taxon>
        <taxon>Intramacronucleata</taxon>
        <taxon>Oligohymenophorea</taxon>
        <taxon>Peniculida</taxon>
        <taxon>Parameciidae</taxon>
        <taxon>Paramecium</taxon>
    </lineage>
</organism>
<name>A0A8G1CYZ0_9CILI</name>
<dbReference type="Pfam" id="PF02170">
    <property type="entry name" value="PAZ"/>
    <property type="match status" value="1"/>
</dbReference>
<evidence type="ECO:0000313" key="4">
    <source>
        <dbReference type="EMBL" id="QZA51941.1"/>
    </source>
</evidence>
<dbReference type="InterPro" id="IPR012337">
    <property type="entry name" value="RNaseH-like_sf"/>
</dbReference>
<sequence length="805" mass="91535">MQQGQVVKVFQLPKRPKRGALQGVSRPISLVSNHFPVDVIDGNKAIFVYSLEFEPVFPQDNRQIKDDIMRSARASIEQAGLKKYAIRGWNLWADQKLPERIFVKGKDAAGKEYQVKIENVREDNFRDLATENPNEKQISPVKQAINAAIKKALKELGLVEMGRNAKFYDQRQLNNNRIPEHNLKVWRGVKTSLCIYQGKPFIQIDTASRVLREETALQMMEDLGLNKGRNIKDIQNEMIGLSVLAAYGNFRIYRIDDLEFKKNPQTKFALNDGKEVTFVKYYKDKYNITIKNEKQPLIVYRDKRNPDKITYLIPELLNMTGLTDKLRSNFRVMKDLAEYTKLEPDQRFNEIKGYQDKLEKVLKQYNLKLATGPGSSGVNGQLLVGPTLKLGSKSINTDQNAFFILRDNVFKSSHIKDWFLIYQGRGKQDDGDADFLVDELRQTADKIGIKMEKPYFIVMKDGNPNAWVDTLRDEIGKGGAPQMIVSFIQERDKERLYSALKKFCFQEKGISHQNILTKFLKNKNTKAVASKIAQQMSVKLGFPLWATPRPKGVSEKTMVVGIDIFHKLIQGKNSCLGFVAHLDGDCQTIFAKNIIMRPGQELCQEIGSAMTQAIMAYYVQNGKKYLPDTIIVYRDGVGSGQIQTLVDSEISSIKKAIAAIGEQYNPKFAAIMINKKITDRFFAENKNLPQGVQAGKQGTSLINPPSGTIVSEKVVSSNFDFFLAAQYVTQGTCTPTHYTVLENNTDWTEEVFWQLTYFQCFNYQNWSGAVRVPACVQYAHKLSYLVGETFQGPIHKILEKLPCFL</sequence>
<comment type="similarity">
    <text evidence="1">Belongs to the argonaute family.</text>
</comment>
<reference evidence="4" key="1">
    <citation type="journal article" name="Roy. Soc. Open Sci.">
        <title>Characterization of the RNA-interference pathway as a tool for reverse genetic analysis in the nascent phototrophic endosymbiosis, Paramecium bursaria.</title>
        <authorList>
            <person name="Jenkins B.H."/>
            <person name="Maguire F."/>
            <person name="Leonard G."/>
            <person name="Eaton J.D."/>
            <person name="West S."/>
            <person name="Housden B.E."/>
            <person name="Milner D.S."/>
            <person name="Richards T.A."/>
        </authorList>
    </citation>
    <scope>NUCLEOTIDE SEQUENCE</scope>
    <source>
        <strain evidence="4">186b</strain>
    </source>
</reference>
<feature type="domain" description="Piwi" evidence="3">
    <location>
        <begin position="483"/>
        <end position="791"/>
    </location>
</feature>
<dbReference type="SUPFAM" id="SSF101690">
    <property type="entry name" value="PAZ domain"/>
    <property type="match status" value="1"/>
</dbReference>
<dbReference type="PROSITE" id="PS50821">
    <property type="entry name" value="PAZ"/>
    <property type="match status" value="1"/>
</dbReference>
<dbReference type="Pfam" id="PF02171">
    <property type="entry name" value="Piwi"/>
    <property type="match status" value="1"/>
</dbReference>
<protein>
    <submittedName>
        <fullName evidence="4">Piwi c2</fullName>
    </submittedName>
</protein>
<dbReference type="Gene3D" id="2.170.260.10">
    <property type="entry name" value="paz domain"/>
    <property type="match status" value="1"/>
</dbReference>
<dbReference type="SMART" id="SM00949">
    <property type="entry name" value="PAZ"/>
    <property type="match status" value="1"/>
</dbReference>
<evidence type="ECO:0000256" key="1">
    <source>
        <dbReference type="RuleBase" id="RU361178"/>
    </source>
</evidence>
<dbReference type="PROSITE" id="PS50822">
    <property type="entry name" value="PIWI"/>
    <property type="match status" value="1"/>
</dbReference>
<dbReference type="PANTHER" id="PTHR22891">
    <property type="entry name" value="EUKARYOTIC TRANSLATION INITIATION FACTOR 2C"/>
    <property type="match status" value="1"/>
</dbReference>
<dbReference type="AlphaFoldDB" id="A0A8G1CYZ0"/>
<feature type="domain" description="PAZ" evidence="2">
    <location>
        <begin position="215"/>
        <end position="321"/>
    </location>
</feature>
<dbReference type="InterPro" id="IPR003165">
    <property type="entry name" value="Piwi"/>
</dbReference>
<gene>
    <name evidence="4" type="primary">piwiC2</name>
</gene>
<dbReference type="Gene3D" id="3.40.50.2300">
    <property type="match status" value="1"/>
</dbReference>
<dbReference type="SUPFAM" id="SSF53098">
    <property type="entry name" value="Ribonuclease H-like"/>
    <property type="match status" value="1"/>
</dbReference>
<dbReference type="GO" id="GO:0003723">
    <property type="term" value="F:RNA binding"/>
    <property type="evidence" value="ECO:0007669"/>
    <property type="project" value="InterPro"/>
</dbReference>
<dbReference type="InterPro" id="IPR036397">
    <property type="entry name" value="RNaseH_sf"/>
</dbReference>
<dbReference type="InterPro" id="IPR003100">
    <property type="entry name" value="PAZ_dom"/>
</dbReference>